<dbReference type="KEGG" id="pfy:PFICI_07397"/>
<feature type="compositionally biased region" description="Basic residues" evidence="1">
    <location>
        <begin position="433"/>
        <end position="442"/>
    </location>
</feature>
<dbReference type="HOGENOM" id="CLU_619794_0_0_1"/>
<evidence type="ECO:0000313" key="2">
    <source>
        <dbReference type="EMBL" id="ETS79868.1"/>
    </source>
</evidence>
<proteinExistence type="predicted"/>
<keyword evidence="3" id="KW-1185">Reference proteome</keyword>
<dbReference type="PANTHER" id="PTHR38790">
    <property type="entry name" value="2EXR DOMAIN-CONTAINING PROTEIN-RELATED"/>
    <property type="match status" value="1"/>
</dbReference>
<dbReference type="OrthoDB" id="5413827at2759"/>
<feature type="region of interest" description="Disordered" evidence="1">
    <location>
        <begin position="408"/>
        <end position="442"/>
    </location>
</feature>
<gene>
    <name evidence="2" type="ORF">PFICI_07397</name>
</gene>
<name>W3X164_PESFW</name>
<dbReference type="Proteomes" id="UP000030651">
    <property type="component" value="Unassembled WGS sequence"/>
</dbReference>
<dbReference type="GeneID" id="19272410"/>
<dbReference type="RefSeq" id="XP_007834169.1">
    <property type="nucleotide sequence ID" value="XM_007835978.1"/>
</dbReference>
<organism evidence="2 3">
    <name type="scientific">Pestalotiopsis fici (strain W106-1 / CGMCC3.15140)</name>
    <dbReference type="NCBI Taxonomy" id="1229662"/>
    <lineage>
        <taxon>Eukaryota</taxon>
        <taxon>Fungi</taxon>
        <taxon>Dikarya</taxon>
        <taxon>Ascomycota</taxon>
        <taxon>Pezizomycotina</taxon>
        <taxon>Sordariomycetes</taxon>
        <taxon>Xylariomycetidae</taxon>
        <taxon>Amphisphaeriales</taxon>
        <taxon>Sporocadaceae</taxon>
        <taxon>Pestalotiopsis</taxon>
    </lineage>
</organism>
<dbReference type="InParanoid" id="W3X164"/>
<dbReference type="EMBL" id="KI912113">
    <property type="protein sequence ID" value="ETS79868.1"/>
    <property type="molecule type" value="Genomic_DNA"/>
</dbReference>
<accession>W3X164</accession>
<sequence length="442" mass="51609">MQSTRIPFDVPDRWRPVPSLCGIPVDLRLMIYEYAVKLDKAIVPRQVADCSNKFTWGEREQVPVHNHPGNRDYLWESRDNERLAVVSLNLTCKQFYEELRSYPVFYRINRFQFDLQDLVPFLVAVTPERRNAIRHINVTQRSSIGTPRARQITTLYKHAVTVLRNCSSLRDLPAVLEGLDRSMPANIQTTAPRRDDAKFWKQAVDFARLDISGADRSCGFGPVSLSTHTRAAVLQQSRLDRTVDYRLGTLRKYLLPRYDAMGRLLWRVQEITNVRWFLEGPRCEVRWWNTGGHAETTEWEDAHALMTPEGLELFRRFYDDAAARYHNVVWANVGRGTGGPDDIRFTTPMRDLDAELERLRATPMPNEIQAMGDASLFRKRALQSLWRRLQRDYQNTEYMLRAHRNLATEREQMDRENPKKRAAKTTQAEVWPRKRVKHVGSK</sequence>
<evidence type="ECO:0000313" key="3">
    <source>
        <dbReference type="Proteomes" id="UP000030651"/>
    </source>
</evidence>
<reference evidence="3" key="1">
    <citation type="journal article" date="2015" name="BMC Genomics">
        <title>Genomic and transcriptomic analysis of the endophytic fungus Pestalotiopsis fici reveals its lifestyle and high potential for synthesis of natural products.</title>
        <authorList>
            <person name="Wang X."/>
            <person name="Zhang X."/>
            <person name="Liu L."/>
            <person name="Xiang M."/>
            <person name="Wang W."/>
            <person name="Sun X."/>
            <person name="Che Y."/>
            <person name="Guo L."/>
            <person name="Liu G."/>
            <person name="Guo L."/>
            <person name="Wang C."/>
            <person name="Yin W.B."/>
            <person name="Stadler M."/>
            <person name="Zhang X."/>
            <person name="Liu X."/>
        </authorList>
    </citation>
    <scope>NUCLEOTIDE SEQUENCE [LARGE SCALE GENOMIC DNA]</scope>
    <source>
        <strain evidence="3">W106-1 / CGMCC3.15140</strain>
    </source>
</reference>
<dbReference type="AlphaFoldDB" id="W3X164"/>
<feature type="compositionally biased region" description="Basic and acidic residues" evidence="1">
    <location>
        <begin position="408"/>
        <end position="419"/>
    </location>
</feature>
<evidence type="ECO:0000256" key="1">
    <source>
        <dbReference type="SAM" id="MobiDB-lite"/>
    </source>
</evidence>
<protein>
    <submittedName>
        <fullName evidence="2">Uncharacterized protein</fullName>
    </submittedName>
</protein>